<evidence type="ECO:0000313" key="3">
    <source>
        <dbReference type="EMBL" id="PNP46308.1"/>
    </source>
</evidence>
<feature type="region of interest" description="Disordered" evidence="1">
    <location>
        <begin position="70"/>
        <end position="94"/>
    </location>
</feature>
<proteinExistence type="predicted"/>
<feature type="transmembrane region" description="Helical" evidence="2">
    <location>
        <begin position="45"/>
        <end position="66"/>
    </location>
</feature>
<evidence type="ECO:0000256" key="1">
    <source>
        <dbReference type="SAM" id="MobiDB-lite"/>
    </source>
</evidence>
<keyword evidence="2" id="KW-1133">Transmembrane helix</keyword>
<dbReference type="Proteomes" id="UP000236546">
    <property type="component" value="Unassembled WGS sequence"/>
</dbReference>
<evidence type="ECO:0000313" key="4">
    <source>
        <dbReference type="Proteomes" id="UP000236546"/>
    </source>
</evidence>
<feature type="compositionally biased region" description="Pro residues" evidence="1">
    <location>
        <begin position="70"/>
        <end position="82"/>
    </location>
</feature>
<keyword evidence="2" id="KW-0472">Membrane</keyword>
<sequence length="94" mass="10374">MQRRQAGSGLASSRTAGLQLRTPKYGGHVQLLPIRSRGVIPPHPVLLIAYWMATYWYWYLQLLFALPGRSPPPSQLSPPPQASVPSRNPGLLST</sequence>
<name>A0A2K0TLC1_9HYPO</name>
<comment type="caution">
    <text evidence="3">The sequence shown here is derived from an EMBL/GenBank/DDBJ whole genome shotgun (WGS) entry which is preliminary data.</text>
</comment>
<evidence type="ECO:0000256" key="2">
    <source>
        <dbReference type="SAM" id="Phobius"/>
    </source>
</evidence>
<dbReference type="EMBL" id="MTYH01000016">
    <property type="protein sequence ID" value="PNP46308.1"/>
    <property type="molecule type" value="Genomic_DNA"/>
</dbReference>
<accession>A0A2K0TLC1</accession>
<dbReference type="AlphaFoldDB" id="A0A2K0TLC1"/>
<protein>
    <submittedName>
        <fullName evidence="3">Uncharacterized protein</fullName>
    </submittedName>
</protein>
<reference evidence="3 4" key="1">
    <citation type="submission" date="2017-02" db="EMBL/GenBank/DDBJ databases">
        <title>Genomes of Trichoderma spp. with biocontrol activity.</title>
        <authorList>
            <person name="Gardiner D."/>
            <person name="Kazan K."/>
            <person name="Vos C."/>
            <person name="Harvey P."/>
        </authorList>
    </citation>
    <scope>NUCLEOTIDE SEQUENCE [LARGE SCALE GENOMIC DNA]</scope>
    <source>
        <strain evidence="3 4">A5MH</strain>
    </source>
</reference>
<keyword evidence="2" id="KW-0812">Transmembrane</keyword>
<organism evidence="3 4">
    <name type="scientific">Trichoderma gamsii</name>
    <dbReference type="NCBI Taxonomy" id="398673"/>
    <lineage>
        <taxon>Eukaryota</taxon>
        <taxon>Fungi</taxon>
        <taxon>Dikarya</taxon>
        <taxon>Ascomycota</taxon>
        <taxon>Pezizomycotina</taxon>
        <taxon>Sordariomycetes</taxon>
        <taxon>Hypocreomycetidae</taxon>
        <taxon>Hypocreales</taxon>
        <taxon>Hypocreaceae</taxon>
        <taxon>Trichoderma</taxon>
    </lineage>
</organism>
<gene>
    <name evidence="3" type="ORF">TGAMA5MH_02344</name>
</gene>